<dbReference type="Pfam" id="PF08843">
    <property type="entry name" value="AbiEii"/>
    <property type="match status" value="1"/>
</dbReference>
<proteinExistence type="predicted"/>
<dbReference type="InterPro" id="IPR014942">
    <property type="entry name" value="AbiEii"/>
</dbReference>
<evidence type="ECO:0000313" key="2">
    <source>
        <dbReference type="Proteomes" id="UP000037755"/>
    </source>
</evidence>
<keyword evidence="2" id="KW-1185">Reference proteome</keyword>
<gene>
    <name evidence="1" type="ORF">AM493_20005</name>
</gene>
<dbReference type="Gene3D" id="3.10.450.620">
    <property type="entry name" value="JHP933, nucleotidyltransferase-like core domain"/>
    <property type="match status" value="1"/>
</dbReference>
<evidence type="ECO:0000313" key="1">
    <source>
        <dbReference type="EMBL" id="KOS08439.1"/>
    </source>
</evidence>
<dbReference type="RefSeq" id="WP_054410440.1">
    <property type="nucleotide sequence ID" value="NZ_FOYA01000017.1"/>
</dbReference>
<protein>
    <recommendedName>
        <fullName evidence="3">Nucleotidyltransferase</fullName>
    </recommendedName>
</protein>
<dbReference type="EMBL" id="LIYD01000005">
    <property type="protein sequence ID" value="KOS08439.1"/>
    <property type="molecule type" value="Genomic_DNA"/>
</dbReference>
<dbReference type="PATRIC" id="fig|1202724.3.peg.4143"/>
<evidence type="ECO:0008006" key="3">
    <source>
        <dbReference type="Google" id="ProtNLM"/>
    </source>
</evidence>
<dbReference type="Proteomes" id="UP000037755">
    <property type="component" value="Unassembled WGS sequence"/>
</dbReference>
<comment type="caution">
    <text evidence="1">The sequence shown here is derived from an EMBL/GenBank/DDBJ whole genome shotgun (WGS) entry which is preliminary data.</text>
</comment>
<sequence length="334" mass="39239">MQHWLELTDKEKIEVYTEIAARTGMTPQAVEKDWWVTTTLNLLFSSTPAEHLVFKGGTSLSKAWDLIERFSEDIDLALDRKYLGFEGPMTGSQVRKLRRASYKYISEEFFPELTKLFEQNGIPVELRLRESKDSDQDPLIIEIYYPHVFEYNEYIEPRVLVEIGSRSLREPFSHRTISSLVAKHFPALPFADTSFEIATVNPERTLLEKIFLLHEEFQKPSENIRVERLSRHLYDVDRLITVYGPHILENKALYQEIVTHRRTITPLRGIDYSRHKPEFINCIPPEAIIAEWRKDYTVMQEQMIFGTSHSFEDLVKNIISFRAQLNALDWNLEE</sequence>
<reference evidence="1 2" key="1">
    <citation type="submission" date="2015-08" db="EMBL/GenBank/DDBJ databases">
        <title>Whole genome sequence of Flavobacterium akiainvivens IK-1T, from decaying Wikstroemia oahuensis, an endemic Hawaiian shrub.</title>
        <authorList>
            <person name="Wan X."/>
            <person name="Hou S."/>
            <person name="Saito J."/>
            <person name="Donachie S."/>
        </authorList>
    </citation>
    <scope>NUCLEOTIDE SEQUENCE [LARGE SCALE GENOMIC DNA]</scope>
    <source>
        <strain evidence="1 2">IK-1</strain>
    </source>
</reference>
<name>A0A0M9VK35_9FLAO</name>
<organism evidence="1 2">
    <name type="scientific">Flavobacterium akiainvivens</name>
    <dbReference type="NCBI Taxonomy" id="1202724"/>
    <lineage>
        <taxon>Bacteria</taxon>
        <taxon>Pseudomonadati</taxon>
        <taxon>Bacteroidota</taxon>
        <taxon>Flavobacteriia</taxon>
        <taxon>Flavobacteriales</taxon>
        <taxon>Flavobacteriaceae</taxon>
        <taxon>Flavobacterium</taxon>
    </lineage>
</organism>
<accession>A0A0M9VK35</accession>
<dbReference type="AlphaFoldDB" id="A0A0M9VK35"/>